<evidence type="ECO:0000313" key="2">
    <source>
        <dbReference type="EMBL" id="ROL49367.1"/>
    </source>
</evidence>
<gene>
    <name evidence="2" type="ORF">DPX16_15693</name>
</gene>
<dbReference type="Proteomes" id="UP000281406">
    <property type="component" value="Unassembled WGS sequence"/>
</dbReference>
<protein>
    <submittedName>
        <fullName evidence="2">Uncharacterized protein</fullName>
    </submittedName>
</protein>
<accession>A0A3N0YT50</accession>
<dbReference type="AlphaFoldDB" id="A0A3N0YT50"/>
<keyword evidence="3" id="KW-1185">Reference proteome</keyword>
<organism evidence="2 3">
    <name type="scientific">Anabarilius grahami</name>
    <name type="common">Kanglang fish</name>
    <name type="synonym">Barilius grahami</name>
    <dbReference type="NCBI Taxonomy" id="495550"/>
    <lineage>
        <taxon>Eukaryota</taxon>
        <taxon>Metazoa</taxon>
        <taxon>Chordata</taxon>
        <taxon>Craniata</taxon>
        <taxon>Vertebrata</taxon>
        <taxon>Euteleostomi</taxon>
        <taxon>Actinopterygii</taxon>
        <taxon>Neopterygii</taxon>
        <taxon>Teleostei</taxon>
        <taxon>Ostariophysi</taxon>
        <taxon>Cypriniformes</taxon>
        <taxon>Xenocyprididae</taxon>
        <taxon>Xenocypridinae</taxon>
        <taxon>Xenocypridinae incertae sedis</taxon>
        <taxon>Anabarilius</taxon>
    </lineage>
</organism>
<proteinExistence type="predicted"/>
<feature type="region of interest" description="Disordered" evidence="1">
    <location>
        <begin position="1"/>
        <end position="22"/>
    </location>
</feature>
<evidence type="ECO:0000256" key="1">
    <source>
        <dbReference type="SAM" id="MobiDB-lite"/>
    </source>
</evidence>
<name>A0A3N0YT50_ANAGA</name>
<dbReference type="EMBL" id="RJVU01026577">
    <property type="protein sequence ID" value="ROL49367.1"/>
    <property type="molecule type" value="Genomic_DNA"/>
</dbReference>
<reference evidence="2 3" key="1">
    <citation type="submission" date="2018-10" db="EMBL/GenBank/DDBJ databases">
        <title>Genome assembly for a Yunnan-Guizhou Plateau 3E fish, Anabarilius grahami (Regan), and its evolutionary and genetic applications.</title>
        <authorList>
            <person name="Jiang W."/>
        </authorList>
    </citation>
    <scope>NUCLEOTIDE SEQUENCE [LARGE SCALE GENOMIC DNA]</scope>
    <source>
        <strain evidence="2">AG-KIZ</strain>
        <tissue evidence="2">Muscle</tissue>
    </source>
</reference>
<comment type="caution">
    <text evidence="2">The sequence shown here is derived from an EMBL/GenBank/DDBJ whole genome shotgun (WGS) entry which is preliminary data.</text>
</comment>
<sequence>MPSAVAGHGGAQRMAPGPPKIFRTQSMQTQTVNPPLFLASPQVACSLPYLDETLHMPREQTNHGPDLH</sequence>
<evidence type="ECO:0000313" key="3">
    <source>
        <dbReference type="Proteomes" id="UP000281406"/>
    </source>
</evidence>